<dbReference type="Proteomes" id="UP000255207">
    <property type="component" value="Unassembled WGS sequence"/>
</dbReference>
<gene>
    <name evidence="2" type="ORF">DWE98_12045</name>
</gene>
<accession>A0A370L770</accession>
<feature type="region of interest" description="Disordered" evidence="1">
    <location>
        <begin position="53"/>
        <end position="114"/>
    </location>
</feature>
<sequence>MRLLLPLIATALVLTGCVSPEGQRRRDLIAESQQCQNLGFAAGSPELAQCMDTAAASRSADADRAAAQERDWQRREDQNWKDFNRTQGSQPAATPAPAQPMNCTTNQTTTTAGNTTVTRSNQACSSF</sequence>
<organism evidence="2 3">
    <name type="scientific">Bosea caraganae</name>
    <dbReference type="NCBI Taxonomy" id="2763117"/>
    <lineage>
        <taxon>Bacteria</taxon>
        <taxon>Pseudomonadati</taxon>
        <taxon>Pseudomonadota</taxon>
        <taxon>Alphaproteobacteria</taxon>
        <taxon>Hyphomicrobiales</taxon>
        <taxon>Boseaceae</taxon>
        <taxon>Bosea</taxon>
    </lineage>
</organism>
<dbReference type="RefSeq" id="WP_114829498.1">
    <property type="nucleotide sequence ID" value="NZ_QQTO01000021.1"/>
</dbReference>
<feature type="compositionally biased region" description="Low complexity" evidence="1">
    <location>
        <begin position="90"/>
        <end position="114"/>
    </location>
</feature>
<dbReference type="PROSITE" id="PS51257">
    <property type="entry name" value="PROKAR_LIPOPROTEIN"/>
    <property type="match status" value="1"/>
</dbReference>
<evidence type="ECO:0000313" key="3">
    <source>
        <dbReference type="Proteomes" id="UP000255207"/>
    </source>
</evidence>
<keyword evidence="3" id="KW-1185">Reference proteome</keyword>
<dbReference type="EMBL" id="QQTP01000005">
    <property type="protein sequence ID" value="RDJ25452.1"/>
    <property type="molecule type" value="Genomic_DNA"/>
</dbReference>
<proteinExistence type="predicted"/>
<evidence type="ECO:0000313" key="2">
    <source>
        <dbReference type="EMBL" id="RDJ25452.1"/>
    </source>
</evidence>
<comment type="caution">
    <text evidence="2">The sequence shown here is derived from an EMBL/GenBank/DDBJ whole genome shotgun (WGS) entry which is preliminary data.</text>
</comment>
<protein>
    <submittedName>
        <fullName evidence="2">Uncharacterized protein</fullName>
    </submittedName>
</protein>
<dbReference type="AlphaFoldDB" id="A0A370L770"/>
<feature type="compositionally biased region" description="Basic and acidic residues" evidence="1">
    <location>
        <begin position="60"/>
        <end position="84"/>
    </location>
</feature>
<name>A0A370L770_9HYPH</name>
<evidence type="ECO:0000256" key="1">
    <source>
        <dbReference type="SAM" id="MobiDB-lite"/>
    </source>
</evidence>
<reference evidence="3" key="1">
    <citation type="submission" date="2018-07" db="EMBL/GenBank/DDBJ databases">
        <authorList>
            <person name="Safronova V.I."/>
            <person name="Chirak E.R."/>
            <person name="Sazanova A.L."/>
        </authorList>
    </citation>
    <scope>NUCLEOTIDE SEQUENCE [LARGE SCALE GENOMIC DNA]</scope>
    <source>
        <strain evidence="3">RCAM04685</strain>
    </source>
</reference>